<accession>A0A137NQW6</accession>
<feature type="region of interest" description="Disordered" evidence="1">
    <location>
        <begin position="69"/>
        <end position="143"/>
    </location>
</feature>
<feature type="compositionally biased region" description="Basic and acidic residues" evidence="1">
    <location>
        <begin position="111"/>
        <end position="139"/>
    </location>
</feature>
<organism evidence="2 3">
    <name type="scientific">Conidiobolus coronatus (strain ATCC 28846 / CBS 209.66 / NRRL 28638)</name>
    <name type="common">Delacroixia coronata</name>
    <dbReference type="NCBI Taxonomy" id="796925"/>
    <lineage>
        <taxon>Eukaryota</taxon>
        <taxon>Fungi</taxon>
        <taxon>Fungi incertae sedis</taxon>
        <taxon>Zoopagomycota</taxon>
        <taxon>Entomophthoromycotina</taxon>
        <taxon>Entomophthoromycetes</taxon>
        <taxon>Entomophthorales</taxon>
        <taxon>Ancylistaceae</taxon>
        <taxon>Conidiobolus</taxon>
    </lineage>
</organism>
<dbReference type="EMBL" id="KQ964974">
    <property type="protein sequence ID" value="KXN65125.1"/>
    <property type="molecule type" value="Genomic_DNA"/>
</dbReference>
<dbReference type="AlphaFoldDB" id="A0A137NQW6"/>
<evidence type="ECO:0000256" key="1">
    <source>
        <dbReference type="SAM" id="MobiDB-lite"/>
    </source>
</evidence>
<feature type="non-terminal residue" evidence="2">
    <location>
        <position position="1"/>
    </location>
</feature>
<dbReference type="Proteomes" id="UP000070444">
    <property type="component" value="Unassembled WGS sequence"/>
</dbReference>
<protein>
    <submittedName>
        <fullName evidence="2">Uncharacterized protein</fullName>
    </submittedName>
</protein>
<feature type="compositionally biased region" description="Low complexity" evidence="1">
    <location>
        <begin position="187"/>
        <end position="214"/>
    </location>
</feature>
<feature type="compositionally biased region" description="Polar residues" evidence="1">
    <location>
        <begin position="79"/>
        <end position="105"/>
    </location>
</feature>
<gene>
    <name evidence="2" type="ORF">CONCODRAFT_147789</name>
</gene>
<feature type="region of interest" description="Disordered" evidence="1">
    <location>
        <begin position="1"/>
        <end position="33"/>
    </location>
</feature>
<reference evidence="2 3" key="1">
    <citation type="journal article" date="2015" name="Genome Biol. Evol.">
        <title>Phylogenomic analyses indicate that early fungi evolved digesting cell walls of algal ancestors of land plants.</title>
        <authorList>
            <person name="Chang Y."/>
            <person name="Wang S."/>
            <person name="Sekimoto S."/>
            <person name="Aerts A.L."/>
            <person name="Choi C."/>
            <person name="Clum A."/>
            <person name="LaButti K.M."/>
            <person name="Lindquist E.A."/>
            <person name="Yee Ngan C."/>
            <person name="Ohm R.A."/>
            <person name="Salamov A.A."/>
            <person name="Grigoriev I.V."/>
            <person name="Spatafora J.W."/>
            <person name="Berbee M.L."/>
        </authorList>
    </citation>
    <scope>NUCLEOTIDE SEQUENCE [LARGE SCALE GENOMIC DNA]</scope>
    <source>
        <strain evidence="2 3">NRRL 28638</strain>
    </source>
</reference>
<evidence type="ECO:0000313" key="2">
    <source>
        <dbReference type="EMBL" id="KXN65125.1"/>
    </source>
</evidence>
<keyword evidence="3" id="KW-1185">Reference proteome</keyword>
<name>A0A137NQW6_CONC2</name>
<sequence>SPPLSYPLEIHNSAPSSIPSASHNSHRRSSSLAANFGKSTLSVNSGGSSSSKKGFTNTIHNLLKKSSFNALAQDPEKSPISSTKIGDLSRLQSKSECPSLGNSSEDLAIQDEVKPRRKSLDLTTESHEPIIRPRNESLKKGGNCRPLTVYWAEAPSRSFGMGKTKSEKNSPKIIHNRSVSLAKKRTNNNSNSSNGSNSNSSSFITTSTTPTTQSKYKFNFRS</sequence>
<feature type="region of interest" description="Disordered" evidence="1">
    <location>
        <begin position="158"/>
        <end position="222"/>
    </location>
</feature>
<proteinExistence type="predicted"/>
<evidence type="ECO:0000313" key="3">
    <source>
        <dbReference type="Proteomes" id="UP000070444"/>
    </source>
</evidence>